<dbReference type="InterPro" id="IPR036736">
    <property type="entry name" value="ACP-like_sf"/>
</dbReference>
<evidence type="ECO:0000256" key="6">
    <source>
        <dbReference type="ARBA" id="ARBA00023268"/>
    </source>
</evidence>
<dbReference type="PROSITE" id="PS52004">
    <property type="entry name" value="KS3_2"/>
    <property type="match status" value="1"/>
</dbReference>
<dbReference type="SMART" id="SM00827">
    <property type="entry name" value="PKS_AT"/>
    <property type="match status" value="1"/>
</dbReference>
<dbReference type="Gene3D" id="3.90.180.10">
    <property type="entry name" value="Medium-chain alcohol dehydrogenases, catalytic domain"/>
    <property type="match status" value="1"/>
</dbReference>
<dbReference type="InterPro" id="IPR049900">
    <property type="entry name" value="PKS_mFAS_DH"/>
</dbReference>
<dbReference type="InterPro" id="IPR020806">
    <property type="entry name" value="PKS_PP-bd"/>
</dbReference>
<feature type="region of interest" description="N-terminal hotdog fold" evidence="8">
    <location>
        <begin position="1015"/>
        <end position="1149"/>
    </location>
</feature>
<dbReference type="InterPro" id="IPR049552">
    <property type="entry name" value="PKS_DH_N"/>
</dbReference>
<dbReference type="Gene3D" id="3.40.50.150">
    <property type="entry name" value="Vaccinia Virus protein VP39"/>
    <property type="match status" value="1"/>
</dbReference>
<keyword evidence="3" id="KW-0808">Transferase</keyword>
<dbReference type="EMBL" id="BDHI01000029">
    <property type="protein sequence ID" value="GCB27874.1"/>
    <property type="molecule type" value="Genomic_DNA"/>
</dbReference>
<dbReference type="SMART" id="SM00826">
    <property type="entry name" value="PKS_DH"/>
    <property type="match status" value="1"/>
</dbReference>
<dbReference type="PROSITE" id="PS00606">
    <property type="entry name" value="KS3_1"/>
    <property type="match status" value="1"/>
</dbReference>
<dbReference type="InterPro" id="IPR020843">
    <property type="entry name" value="ER"/>
</dbReference>
<keyword evidence="14" id="KW-1185">Reference proteome</keyword>
<evidence type="ECO:0000313" key="14">
    <source>
        <dbReference type="Proteomes" id="UP000286921"/>
    </source>
</evidence>
<dbReference type="GO" id="GO:0030639">
    <property type="term" value="P:polyketide biosynthetic process"/>
    <property type="evidence" value="ECO:0007669"/>
    <property type="project" value="UniProtKB-ARBA"/>
</dbReference>
<dbReference type="SMART" id="SM00825">
    <property type="entry name" value="PKS_KS"/>
    <property type="match status" value="1"/>
</dbReference>
<dbReference type="PANTHER" id="PTHR43775">
    <property type="entry name" value="FATTY ACID SYNTHASE"/>
    <property type="match status" value="1"/>
</dbReference>
<dbReference type="InterPro" id="IPR036291">
    <property type="entry name" value="NAD(P)-bd_dom_sf"/>
</dbReference>
<evidence type="ECO:0000256" key="8">
    <source>
        <dbReference type="PROSITE-ProRule" id="PRU01363"/>
    </source>
</evidence>
<dbReference type="InterPro" id="IPR009081">
    <property type="entry name" value="PP-bd_ACP"/>
</dbReference>
<dbReference type="Gene3D" id="3.10.129.110">
    <property type="entry name" value="Polyketide synthase dehydratase"/>
    <property type="match status" value="1"/>
</dbReference>
<evidence type="ECO:0000256" key="4">
    <source>
        <dbReference type="ARBA" id="ARBA00022857"/>
    </source>
</evidence>
<dbReference type="SMART" id="SM00829">
    <property type="entry name" value="PKS_ER"/>
    <property type="match status" value="1"/>
</dbReference>
<evidence type="ECO:0000259" key="11">
    <source>
        <dbReference type="PROSITE" id="PS52004"/>
    </source>
</evidence>
<dbReference type="SMART" id="SM00822">
    <property type="entry name" value="PKS_KR"/>
    <property type="match status" value="1"/>
</dbReference>
<feature type="region of interest" description="Disordered" evidence="9">
    <location>
        <begin position="469"/>
        <end position="494"/>
    </location>
</feature>
<gene>
    <name evidence="13" type="ORF">AAWM_10759</name>
</gene>
<dbReference type="SUPFAM" id="SSF53335">
    <property type="entry name" value="S-adenosyl-L-methionine-dependent methyltransferases"/>
    <property type="match status" value="1"/>
</dbReference>
<keyword evidence="6" id="KW-0511">Multifunctional enzyme</keyword>
<keyword evidence="1" id="KW-0596">Phosphopantetheine</keyword>
<dbReference type="PANTHER" id="PTHR43775:SF29">
    <property type="entry name" value="ASPERFURANONE POLYKETIDE SYNTHASE AFOG-RELATED"/>
    <property type="match status" value="1"/>
</dbReference>
<dbReference type="Pfam" id="PF08242">
    <property type="entry name" value="Methyltransf_12"/>
    <property type="match status" value="1"/>
</dbReference>
<feature type="domain" description="Carrier" evidence="10">
    <location>
        <begin position="2556"/>
        <end position="2633"/>
    </location>
</feature>
<keyword evidence="5" id="KW-0560">Oxidoreductase</keyword>
<keyword evidence="4" id="KW-0521">NADP</keyword>
<evidence type="ECO:0000259" key="10">
    <source>
        <dbReference type="PROSITE" id="PS50075"/>
    </source>
</evidence>
<dbReference type="InterPro" id="IPR014030">
    <property type="entry name" value="Ketoacyl_synth_N"/>
</dbReference>
<evidence type="ECO:0000256" key="5">
    <source>
        <dbReference type="ARBA" id="ARBA00023002"/>
    </source>
</evidence>
<dbReference type="InterPro" id="IPR018201">
    <property type="entry name" value="Ketoacyl_synth_AS"/>
</dbReference>
<dbReference type="Pfam" id="PF21089">
    <property type="entry name" value="PKS_DH_N"/>
    <property type="match status" value="1"/>
</dbReference>
<dbReference type="STRING" id="105351.A0A401L8N7"/>
<reference evidence="13 14" key="1">
    <citation type="submission" date="2016-09" db="EMBL/GenBank/DDBJ databases">
        <title>Aspergillus awamori IFM 58123T.</title>
        <authorList>
            <person name="Kusuya Y."/>
            <person name="Shimizu M."/>
            <person name="Takahashi H."/>
            <person name="Yaguchi T."/>
        </authorList>
    </citation>
    <scope>NUCLEOTIDE SEQUENCE [LARGE SCALE GENOMIC DNA]</scope>
    <source>
        <strain evidence="13 14">IFM 58123</strain>
    </source>
</reference>
<sequence>MENPTTTLSELDGIDSNDIAICGFSLKFPQDATTPETLWDMMLQRRCAMTEFPADRVNVDGFYDQRSRPNTMPLKGGHFIKGDLAEFDAGFFSIAPTEAASMDPMQRLLLEASYHALENGKKASDPTSATMRPLTYTFTAGIPMEHVNGSPTAVYCGSFGMDYMLQLVRSAEVPPPYAALGFGLSMLANRISWFFNFRGPSMAVDSACSSSAMALDTACAALRNGNCSMALVAGSNMASAPEPYVWMSNVKFLSPDSCCYSFDERANGYARGEGLAVTVLKRVSDAVRDGNTIRAVIRATACNEDGRTPGITQPNRKAQEELIKRTYEQACLSMEHTRFFEAHGTGTPAGDPREAQAIGMAFMQHRSKDDPVYVGAIKSNVGHLEGASGLAGLIKAVLVLEKGVIPPNANFQKVNPKIDVEFLNISARPWPANGLRRASVNSFGYGGANAHVVIDDAYNYLRIRGLNGKHNTAKRPPQLREQSDTMPLSPALTPPRQENVQRLFVWSASDKDGIDRIIKQYSTGHSAIKQLLQKYQQLRQQGGKESIDATNDITNLMANVAYTLDTHRSHLQWRSFALMNTIDDLENISSLMSTPVSAQANSPPRIGFVFSGQGAQWQGMGRELACYESFRGELVQADAYLRSLGCAWSVVNNIVYPDPSNDIDNPELSQSLCTILQVALVNLLRRFGVRPAAVVGHSSGEIAAAYASGHISLELAWRLAYFRGVCSAKLDRDGHLADSGDRVSGAMMAVGLSEASGKELLSAHGHVASSVSIACINSPQSITLSGDDAAIDYLQGVLEEQKIFARKLRVKVAYHSRHMDSIAVDYVSMINAYADANDMVPFSSEIPMVSSVTGKVVSDASVAEASYWASNMVSPVQFSQAVSVMCRQGAKDVTKKLDQSHLLVPAVDRLLEIGPHATLKSSLRDILQTGSRGQLGYNAVLFRKKSAVDTLLSTLGQLHCEGVNLYFRAINEPSGSVMSRSMLTTLPEYPFDHSQRYWHDSRLSRSYKQRSKRPSDFHGTRSNDWNPSDARWNWKMDLSDMPWVEHHIVNGMTLYPATGMLVMAIEAGKELCEEAGYAVNGFTFEDVHFKTPINFTASNDGPEAQVSLREELTQDRSSASKFSFTIRTFGNDDWSENCQGHITIHHRGKEEGWLSDHEARQQRNMAKTLLDHANACSQPISAKQMYEYLKETGYEYGPIFARCDEQRIHSALKHATATTSLYNSPNQEHVVHPASLDAILHLAFTALTSGGRSSMATSVPSRIGCLWLSASGLSSPEANRLTCLSKVTSVTGRGFTVAGGSVSADKTNDLQVWFQDFELANITSTPSLAFVADPKQFCMNVEQKLAIDKLDNCQLSEYLHKVHPEAGDLTAFYEDVTLLINHSVHALLASVDPSVITADSGKGNWKRRYWHWANYHVTEGRLNATPALTESIDTVCDRVKSANRVGRLYAEVALHLVEFFRGSVTPLDLLMQTGLLGEYYDELMTYRCMKQATTFVDLLAHQNGGMKFLEVGGGTAAATRHLINVLSMNGPSGVTESSNSPGSLRCEQYCFTDVSATFLEKARDEFSDHQSQMSFQTLDIEKDFSEQGVPDGTYDVVVANAVLHITADLENTFRNVRKSMKTGGKLILTEFLQPDGWALGFIFGLFPGWWVGPEADRPLSPLWSAEGWGRILQSCGFSGVDMVFKDFDGPAHQLVCVISTAVDVPSSVPRSLASPTYHSGTIVKLNNFPQQQSLAASLVRSLQDMFTEPLEIVDANMLAPSTSLAVSSNRLCIALVDYGAPFLSSMTEQDWAVLKLLAQAWPGMLWVSAGGGESAAPEYGLIDGLSRTLRAENYSLHLVSVALDMNRNGTSGHIQHLKQIVREMLSRKPSQEYEQEYIEVDGCLHTRRLVEARYLKSNMESNILPWQMTSANAIDASFELSAACPEDNNGIPYLVEVPAPIIDDALPINVRAISLQYQDQLAARGLAPKGTQLGNFCSGIVTETLSGSSFAQGDRVFAVHKNCFRSVAAVQPSSAVKLPDYLSFEDSCWAIPPVLTAHHALSDIGRVRNRDCVLVMDGCSVLGEAAVGLLLNEGVAEIWLTADSIEDCQRASKKFNIPEKHIIPTSAMGTAFSSTWSDLQPKFDIVFATTSVAKGLGEQTFRGMMQKNGRVVLVSDDASQSAFRFGSSSLHVSFVASDELQVSQESLEYAVSTPILQLLLDSLGQVPRFSISRLDEIMAFLKQSTSSDAAVVQLTESDTVNVRSMRKKIDYIDSNATYIISGGLGGVGRSIARWLAHNGAKYLVLLSRSGPKTHEAQSLALEFQDRGVRCEMPACDVTNPSALRALLDKYSTTMPPVKGCIQAAMVMEEGIFSELSLSSWKGTLQPKVQGSWNLHAMLPSNMDFFIMLSSVMGTLGTGSLAPYNAGNTYQDALARYRVSQGQRAISFNLGAVPDAGYLVTNAEYATGRRQIHETAKYTPTYIRDIVALLEIFCDPSNKLATHPSTCHPIVGIRPPSHWGHLEEVSFVLSQPFWQHMHHIPLPAGEAGDVDNVHGPRPGRQAKDVVAKLEAATSVNERTELVSEALAARITALLGVPEGQLDLHRPMHSYGLDSLSAIEVRNWIGKTFSVDMPVFMILGGITFEGAAATIVHQFQSQN</sequence>
<dbReference type="CDD" id="cd05195">
    <property type="entry name" value="enoyl_red"/>
    <property type="match status" value="1"/>
</dbReference>
<dbReference type="GO" id="GO:0016491">
    <property type="term" value="F:oxidoreductase activity"/>
    <property type="evidence" value="ECO:0007669"/>
    <property type="project" value="UniProtKB-KW"/>
</dbReference>
<dbReference type="SUPFAM" id="SSF50129">
    <property type="entry name" value="GroES-like"/>
    <property type="match status" value="1"/>
</dbReference>
<dbReference type="InterPro" id="IPR001227">
    <property type="entry name" value="Ac_transferase_dom_sf"/>
</dbReference>
<dbReference type="Pfam" id="PF16197">
    <property type="entry name" value="KAsynt_C_assoc"/>
    <property type="match status" value="1"/>
</dbReference>
<dbReference type="SUPFAM" id="SSF55048">
    <property type="entry name" value="Probable ACP-binding domain of malonyl-CoA ACP transacylase"/>
    <property type="match status" value="1"/>
</dbReference>
<feature type="active site" description="Proton acceptor; for dehydratase activity" evidence="8">
    <location>
        <position position="1047"/>
    </location>
</feature>
<name>A0A401L8N7_ASPAW</name>
<accession>A0A401L8N7</accession>
<feature type="active site" description="Proton donor; for dehydratase activity" evidence="8">
    <location>
        <position position="1237"/>
    </location>
</feature>
<comment type="caution">
    <text evidence="13">The sequence shown here is derived from an EMBL/GenBank/DDBJ whole genome shotgun (WGS) entry which is preliminary data.</text>
</comment>
<dbReference type="InterPro" id="IPR020807">
    <property type="entry name" value="PKS_DH"/>
</dbReference>
<dbReference type="InterPro" id="IPR057326">
    <property type="entry name" value="KR_dom"/>
</dbReference>
<dbReference type="Pfam" id="PF02801">
    <property type="entry name" value="Ketoacyl-synt_C"/>
    <property type="match status" value="1"/>
</dbReference>
<evidence type="ECO:0000256" key="3">
    <source>
        <dbReference type="ARBA" id="ARBA00022679"/>
    </source>
</evidence>
<dbReference type="GO" id="GO:0006633">
    <property type="term" value="P:fatty acid biosynthetic process"/>
    <property type="evidence" value="ECO:0007669"/>
    <property type="project" value="InterPro"/>
</dbReference>
<dbReference type="Gene3D" id="3.40.50.720">
    <property type="entry name" value="NAD(P)-binding Rossmann-like Domain"/>
    <property type="match status" value="1"/>
</dbReference>
<dbReference type="InterPro" id="IPR006162">
    <property type="entry name" value="Ppantetheine_attach_site"/>
</dbReference>
<feature type="region of interest" description="C-terminal hotdog fold" evidence="8">
    <location>
        <begin position="1177"/>
        <end position="1328"/>
    </location>
</feature>
<dbReference type="SUPFAM" id="SSF47336">
    <property type="entry name" value="ACP-like"/>
    <property type="match status" value="1"/>
</dbReference>
<evidence type="ECO:0000256" key="1">
    <source>
        <dbReference type="ARBA" id="ARBA00022450"/>
    </source>
</evidence>
<dbReference type="GO" id="GO:0004312">
    <property type="term" value="F:fatty acid synthase activity"/>
    <property type="evidence" value="ECO:0007669"/>
    <property type="project" value="TreeGrafter"/>
</dbReference>
<dbReference type="SUPFAM" id="SSF52151">
    <property type="entry name" value="FabD/lysophospholipase-like"/>
    <property type="match status" value="1"/>
</dbReference>
<dbReference type="CDD" id="cd05274">
    <property type="entry name" value="KR_FAS_SDR_x"/>
    <property type="match status" value="1"/>
</dbReference>
<dbReference type="InterPro" id="IPR032821">
    <property type="entry name" value="PKS_assoc"/>
</dbReference>
<dbReference type="SMART" id="SM00823">
    <property type="entry name" value="PKS_PP"/>
    <property type="match status" value="1"/>
</dbReference>
<proteinExistence type="predicted"/>
<dbReference type="Gene3D" id="3.40.47.10">
    <property type="match status" value="1"/>
</dbReference>
<dbReference type="InterPro" id="IPR020841">
    <property type="entry name" value="PKS_Beta-ketoAc_synthase_dom"/>
</dbReference>
<evidence type="ECO:0000256" key="9">
    <source>
        <dbReference type="SAM" id="MobiDB-lite"/>
    </source>
</evidence>
<dbReference type="InterPro" id="IPR016035">
    <property type="entry name" value="Acyl_Trfase/lysoPLipase"/>
</dbReference>
<dbReference type="SUPFAM" id="SSF51735">
    <property type="entry name" value="NAD(P)-binding Rossmann-fold domains"/>
    <property type="match status" value="2"/>
</dbReference>
<dbReference type="InterPro" id="IPR014043">
    <property type="entry name" value="Acyl_transferase_dom"/>
</dbReference>
<dbReference type="GO" id="GO:0031177">
    <property type="term" value="F:phosphopantetheine binding"/>
    <property type="evidence" value="ECO:0007669"/>
    <property type="project" value="InterPro"/>
</dbReference>
<dbReference type="Gene3D" id="1.10.1200.10">
    <property type="entry name" value="ACP-like"/>
    <property type="match status" value="1"/>
</dbReference>
<feature type="domain" description="Ketosynthase family 3 (KS3)" evidence="11">
    <location>
        <begin position="16"/>
        <end position="456"/>
    </location>
</feature>
<evidence type="ECO:0000256" key="7">
    <source>
        <dbReference type="ARBA" id="ARBA00023315"/>
    </source>
</evidence>
<dbReference type="GO" id="GO:0004315">
    <property type="term" value="F:3-oxoacyl-[acyl-carrier-protein] synthase activity"/>
    <property type="evidence" value="ECO:0007669"/>
    <property type="project" value="InterPro"/>
</dbReference>
<dbReference type="Pfam" id="PF23114">
    <property type="entry name" value="NAD-bd_HRPKS_sdrA"/>
    <property type="match status" value="1"/>
</dbReference>
<evidence type="ECO:0000256" key="2">
    <source>
        <dbReference type="ARBA" id="ARBA00022553"/>
    </source>
</evidence>
<dbReference type="InterPro" id="IPR016039">
    <property type="entry name" value="Thiolase-like"/>
</dbReference>
<dbReference type="InterPro" id="IPR013217">
    <property type="entry name" value="Methyltransf_12"/>
</dbReference>
<evidence type="ECO:0000313" key="13">
    <source>
        <dbReference type="EMBL" id="GCB27874.1"/>
    </source>
</evidence>
<dbReference type="CDD" id="cd00833">
    <property type="entry name" value="PKS"/>
    <property type="match status" value="1"/>
</dbReference>
<dbReference type="Proteomes" id="UP000286921">
    <property type="component" value="Unassembled WGS sequence"/>
</dbReference>
<protein>
    <submittedName>
        <fullName evidence="13">Polyketide synthase-nonribosomal peptide synthetase</fullName>
    </submittedName>
</protein>
<dbReference type="PROSITE" id="PS50075">
    <property type="entry name" value="CARRIER"/>
    <property type="match status" value="1"/>
</dbReference>
<dbReference type="InterPro" id="IPR056501">
    <property type="entry name" value="NAD-bd_HRPKS_sdrA"/>
</dbReference>
<keyword evidence="7" id="KW-0012">Acyltransferase</keyword>
<dbReference type="InterPro" id="IPR013968">
    <property type="entry name" value="PKS_KR"/>
</dbReference>
<dbReference type="Pfam" id="PF08659">
    <property type="entry name" value="KR"/>
    <property type="match status" value="1"/>
</dbReference>
<dbReference type="SUPFAM" id="SSF53901">
    <property type="entry name" value="Thiolase-like"/>
    <property type="match status" value="1"/>
</dbReference>
<organism evidence="13 14">
    <name type="scientific">Aspergillus awamori</name>
    <name type="common">Black koji mold</name>
    <dbReference type="NCBI Taxonomy" id="105351"/>
    <lineage>
        <taxon>Eukaryota</taxon>
        <taxon>Fungi</taxon>
        <taxon>Dikarya</taxon>
        <taxon>Ascomycota</taxon>
        <taxon>Pezizomycotina</taxon>
        <taxon>Eurotiomycetes</taxon>
        <taxon>Eurotiomycetidae</taxon>
        <taxon>Eurotiales</taxon>
        <taxon>Aspergillaceae</taxon>
        <taxon>Aspergillus</taxon>
    </lineage>
</organism>
<dbReference type="Pfam" id="PF23297">
    <property type="entry name" value="ACP_SdgA_C"/>
    <property type="match status" value="1"/>
</dbReference>
<dbReference type="CDD" id="cd02440">
    <property type="entry name" value="AdoMet_MTases"/>
    <property type="match status" value="1"/>
</dbReference>
<dbReference type="InterPro" id="IPR049551">
    <property type="entry name" value="PKS_DH_C"/>
</dbReference>
<dbReference type="InterPro" id="IPR029063">
    <property type="entry name" value="SAM-dependent_MTases_sf"/>
</dbReference>
<dbReference type="InterPro" id="IPR014031">
    <property type="entry name" value="Ketoacyl_synth_C"/>
</dbReference>
<keyword evidence="2" id="KW-0597">Phosphoprotein</keyword>
<dbReference type="PROSITE" id="PS52019">
    <property type="entry name" value="PKS_MFAS_DH"/>
    <property type="match status" value="1"/>
</dbReference>
<evidence type="ECO:0000259" key="12">
    <source>
        <dbReference type="PROSITE" id="PS52019"/>
    </source>
</evidence>
<dbReference type="InterPro" id="IPR042104">
    <property type="entry name" value="PKS_dehydratase_sf"/>
</dbReference>
<dbReference type="Pfam" id="PF00698">
    <property type="entry name" value="Acyl_transf_1"/>
    <property type="match status" value="1"/>
</dbReference>
<dbReference type="InterPro" id="IPR050091">
    <property type="entry name" value="PKS_NRPS_Biosynth_Enz"/>
</dbReference>
<dbReference type="InterPro" id="IPR016036">
    <property type="entry name" value="Malonyl_transacylase_ACP-bd"/>
</dbReference>
<dbReference type="Pfam" id="PF00109">
    <property type="entry name" value="ketoacyl-synt"/>
    <property type="match status" value="1"/>
</dbReference>
<feature type="domain" description="PKS/mFAS DH" evidence="12">
    <location>
        <begin position="1015"/>
        <end position="1328"/>
    </location>
</feature>
<dbReference type="PROSITE" id="PS00012">
    <property type="entry name" value="PHOSPHOPANTETHEINE"/>
    <property type="match status" value="1"/>
</dbReference>
<dbReference type="InterPro" id="IPR011032">
    <property type="entry name" value="GroES-like_sf"/>
</dbReference>
<dbReference type="Pfam" id="PF14765">
    <property type="entry name" value="PS-DH"/>
    <property type="match status" value="1"/>
</dbReference>
<dbReference type="Gene3D" id="3.40.366.10">
    <property type="entry name" value="Malonyl-Coenzyme A Acyl Carrier Protein, domain 2"/>
    <property type="match status" value="1"/>
</dbReference>